<feature type="chain" id="PRO_5026827712" evidence="1">
    <location>
        <begin position="18"/>
        <end position="160"/>
    </location>
</feature>
<feature type="signal peptide" evidence="1">
    <location>
        <begin position="1"/>
        <end position="17"/>
    </location>
</feature>
<evidence type="ECO:0000256" key="1">
    <source>
        <dbReference type="SAM" id="SignalP"/>
    </source>
</evidence>
<sequence>MPLLLAAALLLAAVDFAAFPPDEPLVAPAAKPIVTGPAAKFATQIREAAKQPADFNGHFKIARWGCGSNCLQWAVIDQQTGRVVMAPRTLNSCAPGGAKEAAQFPDWLDYRADSRLIVAYECEDPKNGLLYDTRRFYALQRGALVALRMERLKGELGAVS</sequence>
<protein>
    <submittedName>
        <fullName evidence="2">Uncharacterized protein</fullName>
    </submittedName>
</protein>
<reference evidence="2 3" key="1">
    <citation type="submission" date="2020-04" db="EMBL/GenBank/DDBJ databases">
        <title>Usitatibacter rugosus gen. nov., sp. nov. and Usitatibacter palustris sp. nov., novel members of Usitatibacteraceae fam. nov. within the order Nitrosomonadales isolated from soil.</title>
        <authorList>
            <person name="Huber K.J."/>
            <person name="Neumann-Schaal M."/>
            <person name="Geppert A."/>
            <person name="Luckner M."/>
            <person name="Wanner G."/>
            <person name="Overmann J."/>
        </authorList>
    </citation>
    <scope>NUCLEOTIDE SEQUENCE [LARGE SCALE GENOMIC DNA]</scope>
    <source>
        <strain evidence="2 3">0125_3</strain>
    </source>
</reference>
<keyword evidence="1" id="KW-0732">Signal</keyword>
<dbReference type="KEGG" id="uru:DSM104443_04087"/>
<proteinExistence type="predicted"/>
<keyword evidence="3" id="KW-1185">Reference proteome</keyword>
<name>A0A6M4H2Q2_9PROT</name>
<dbReference type="Proteomes" id="UP000501534">
    <property type="component" value="Chromosome"/>
</dbReference>
<organism evidence="2 3">
    <name type="scientific">Usitatibacter rugosus</name>
    <dbReference type="NCBI Taxonomy" id="2732067"/>
    <lineage>
        <taxon>Bacteria</taxon>
        <taxon>Pseudomonadati</taxon>
        <taxon>Pseudomonadota</taxon>
        <taxon>Betaproteobacteria</taxon>
        <taxon>Nitrosomonadales</taxon>
        <taxon>Usitatibacteraceae</taxon>
        <taxon>Usitatibacter</taxon>
    </lineage>
</organism>
<dbReference type="EMBL" id="CP053069">
    <property type="protein sequence ID" value="QJR12993.1"/>
    <property type="molecule type" value="Genomic_DNA"/>
</dbReference>
<dbReference type="RefSeq" id="WP_171095685.1">
    <property type="nucleotide sequence ID" value="NZ_CP053069.1"/>
</dbReference>
<gene>
    <name evidence="2" type="ORF">DSM104443_04087</name>
</gene>
<evidence type="ECO:0000313" key="2">
    <source>
        <dbReference type="EMBL" id="QJR12993.1"/>
    </source>
</evidence>
<evidence type="ECO:0000313" key="3">
    <source>
        <dbReference type="Proteomes" id="UP000501534"/>
    </source>
</evidence>
<accession>A0A6M4H2Q2</accession>
<dbReference type="AlphaFoldDB" id="A0A6M4H2Q2"/>